<proteinExistence type="predicted"/>
<reference evidence="1 2" key="1">
    <citation type="journal article" date="2022" name="Plant J.">
        <title>Chromosome-level genome of Camellia lanceoleosa provides a valuable resource for understanding genome evolution and self-incompatibility.</title>
        <authorList>
            <person name="Gong W."/>
            <person name="Xiao S."/>
            <person name="Wang L."/>
            <person name="Liao Z."/>
            <person name="Chang Y."/>
            <person name="Mo W."/>
            <person name="Hu G."/>
            <person name="Li W."/>
            <person name="Zhao G."/>
            <person name="Zhu H."/>
            <person name="Hu X."/>
            <person name="Ji K."/>
            <person name="Xiang X."/>
            <person name="Song Q."/>
            <person name="Yuan D."/>
            <person name="Jin S."/>
            <person name="Zhang L."/>
        </authorList>
    </citation>
    <scope>NUCLEOTIDE SEQUENCE [LARGE SCALE GENOMIC DNA]</scope>
    <source>
        <strain evidence="1">SQ_2022a</strain>
    </source>
</reference>
<evidence type="ECO:0000313" key="2">
    <source>
        <dbReference type="Proteomes" id="UP001060215"/>
    </source>
</evidence>
<dbReference type="EMBL" id="CM045769">
    <property type="protein sequence ID" value="KAI7994427.1"/>
    <property type="molecule type" value="Genomic_DNA"/>
</dbReference>
<comment type="caution">
    <text evidence="1">The sequence shown here is derived from an EMBL/GenBank/DDBJ whole genome shotgun (WGS) entry which is preliminary data.</text>
</comment>
<accession>A0ACC0G202</accession>
<gene>
    <name evidence="1" type="ORF">LOK49_LG11G02315</name>
</gene>
<evidence type="ECO:0000313" key="1">
    <source>
        <dbReference type="EMBL" id="KAI7994427.1"/>
    </source>
</evidence>
<protein>
    <submittedName>
        <fullName evidence="1">Protein PLASTID TRANSCRIPTIONALLY ACTIVE 14</fullName>
    </submittedName>
</protein>
<keyword evidence="2" id="KW-1185">Reference proteome</keyword>
<organism evidence="1 2">
    <name type="scientific">Camellia lanceoleosa</name>
    <dbReference type="NCBI Taxonomy" id="1840588"/>
    <lineage>
        <taxon>Eukaryota</taxon>
        <taxon>Viridiplantae</taxon>
        <taxon>Streptophyta</taxon>
        <taxon>Embryophyta</taxon>
        <taxon>Tracheophyta</taxon>
        <taxon>Spermatophyta</taxon>
        <taxon>Magnoliopsida</taxon>
        <taxon>eudicotyledons</taxon>
        <taxon>Gunneridae</taxon>
        <taxon>Pentapetalae</taxon>
        <taxon>asterids</taxon>
        <taxon>Ericales</taxon>
        <taxon>Theaceae</taxon>
        <taxon>Camellia</taxon>
    </lineage>
</organism>
<dbReference type="Proteomes" id="UP001060215">
    <property type="component" value="Chromosome 12"/>
</dbReference>
<name>A0ACC0G202_9ERIC</name>
<sequence>MSMSYRTFWVVHVLVHTKVDACFDKGPWNDPDILKMVYNGEAKCSTKILILVIEEKTISEDENANLKNPWDVIQFSGNSQIHLDFFLSVFNVSGLPEEYYHNSQLSSDGETFVDGAVIAAARTLPTWSDRDMSPIPSAERKATLCQKLEGRLKLQSMKSEIRYINRVCICRYRLHRKMFVEKVIQALDIYQEQILF</sequence>